<protein>
    <recommendedName>
        <fullName evidence="3">Chitin synthase</fullName>
    </recommendedName>
</protein>
<dbReference type="Gene3D" id="3.90.550.10">
    <property type="entry name" value="Spore Coat Polysaccharide Biosynthesis Protein SpsA, Chain A"/>
    <property type="match status" value="1"/>
</dbReference>
<evidence type="ECO:0000313" key="1">
    <source>
        <dbReference type="EMBL" id="GMS81842.1"/>
    </source>
</evidence>
<dbReference type="Pfam" id="PF03314">
    <property type="entry name" value="DUF273"/>
    <property type="match status" value="1"/>
</dbReference>
<evidence type="ECO:0008006" key="3">
    <source>
        <dbReference type="Google" id="ProtNLM"/>
    </source>
</evidence>
<organism evidence="1 2">
    <name type="scientific">Pristionchus entomophagus</name>
    <dbReference type="NCBI Taxonomy" id="358040"/>
    <lineage>
        <taxon>Eukaryota</taxon>
        <taxon>Metazoa</taxon>
        <taxon>Ecdysozoa</taxon>
        <taxon>Nematoda</taxon>
        <taxon>Chromadorea</taxon>
        <taxon>Rhabditida</taxon>
        <taxon>Rhabditina</taxon>
        <taxon>Diplogasteromorpha</taxon>
        <taxon>Diplogasteroidea</taxon>
        <taxon>Neodiplogasteridae</taxon>
        <taxon>Pristionchus</taxon>
    </lineage>
</organism>
<reference evidence="1" key="1">
    <citation type="submission" date="2023-10" db="EMBL/GenBank/DDBJ databases">
        <title>Genome assembly of Pristionchus species.</title>
        <authorList>
            <person name="Yoshida K."/>
            <person name="Sommer R.J."/>
        </authorList>
    </citation>
    <scope>NUCLEOTIDE SEQUENCE</scope>
    <source>
        <strain evidence="1">RS0144</strain>
    </source>
</reference>
<dbReference type="InterPro" id="IPR029044">
    <property type="entry name" value="Nucleotide-diphossugar_trans"/>
</dbReference>
<evidence type="ECO:0000313" key="2">
    <source>
        <dbReference type="Proteomes" id="UP001432027"/>
    </source>
</evidence>
<dbReference type="InterPro" id="IPR004988">
    <property type="entry name" value="DUF273"/>
</dbReference>
<dbReference type="PANTHER" id="PTHR31562:SF9">
    <property type="entry name" value="GLYCOSYLTRANSFERASE FAMILY 8 PROTEIN"/>
    <property type="match status" value="1"/>
</dbReference>
<comment type="caution">
    <text evidence="1">The sequence shown here is derived from an EMBL/GenBank/DDBJ whole genome shotgun (WGS) entry which is preliminary data.</text>
</comment>
<dbReference type="EMBL" id="BTSX01000001">
    <property type="protein sequence ID" value="GMS81842.1"/>
    <property type="molecule type" value="Genomic_DNA"/>
</dbReference>
<feature type="non-terminal residue" evidence="1">
    <location>
        <position position="1"/>
    </location>
</feature>
<keyword evidence="2" id="KW-1185">Reference proteome</keyword>
<dbReference type="Proteomes" id="UP001432027">
    <property type="component" value="Unassembled WGS sequence"/>
</dbReference>
<gene>
    <name evidence="1" type="ORF">PENTCL1PPCAC_4017</name>
</gene>
<proteinExistence type="predicted"/>
<dbReference type="AlphaFoldDB" id="A0AAV5SGS0"/>
<feature type="non-terminal residue" evidence="1">
    <location>
        <position position="92"/>
    </location>
</feature>
<name>A0AAV5SGS0_9BILA</name>
<dbReference type="PANTHER" id="PTHR31562">
    <property type="entry name" value="PROTEIN CBG18972"/>
    <property type="match status" value="1"/>
</dbReference>
<sequence length="92" mass="10625">SIDIAIVIIVTQGSELNNYQTALYSVECYATQHGYSSRVESDDKFEECSRHEDKLFRRHCHTHQMMTREIPENAYVLFIDADVGVVNPNKFV</sequence>
<accession>A0AAV5SGS0</accession>